<reference evidence="2 3" key="1">
    <citation type="submission" date="2013-08" db="EMBL/GenBank/DDBJ databases">
        <authorList>
            <person name="Weinstock G."/>
            <person name="Sodergren E."/>
            <person name="Wylie T."/>
            <person name="Fulton L."/>
            <person name="Fulton R."/>
            <person name="Fronick C."/>
            <person name="O'Laughlin M."/>
            <person name="Godfrey J."/>
            <person name="Miner T."/>
            <person name="Herter B."/>
            <person name="Appelbaum E."/>
            <person name="Cordes M."/>
            <person name="Lek S."/>
            <person name="Wollam A."/>
            <person name="Pepin K.H."/>
            <person name="Palsikar V.B."/>
            <person name="Mitreva M."/>
            <person name="Wilson R.K."/>
        </authorList>
    </citation>
    <scope>NUCLEOTIDE SEQUENCE [LARGE SCALE GENOMIC DNA]</scope>
    <source>
        <strain evidence="2 3">ATCC 15930</strain>
    </source>
</reference>
<organism evidence="2 3">
    <name type="scientific">Hoylesella loescheii DSM 19665 = JCM 12249 = ATCC 15930</name>
    <dbReference type="NCBI Taxonomy" id="1122985"/>
    <lineage>
        <taxon>Bacteria</taxon>
        <taxon>Pseudomonadati</taxon>
        <taxon>Bacteroidota</taxon>
        <taxon>Bacteroidia</taxon>
        <taxon>Bacteroidales</taxon>
        <taxon>Prevotellaceae</taxon>
        <taxon>Hoylesella</taxon>
    </lineage>
</organism>
<keyword evidence="3" id="KW-1185">Reference proteome</keyword>
<evidence type="ECO:0000313" key="2">
    <source>
        <dbReference type="EMBL" id="KDR52614.1"/>
    </source>
</evidence>
<dbReference type="HOGENOM" id="CLU_2827582_0_0_10"/>
<accession>A0A069QKR8</accession>
<evidence type="ECO:0000256" key="1">
    <source>
        <dbReference type="SAM" id="MobiDB-lite"/>
    </source>
</evidence>
<proteinExistence type="predicted"/>
<dbReference type="AlphaFoldDB" id="A0A069QKR8"/>
<feature type="compositionally biased region" description="Polar residues" evidence="1">
    <location>
        <begin position="1"/>
        <end position="10"/>
    </location>
</feature>
<dbReference type="PATRIC" id="fig|1122985.7.peg.1368"/>
<comment type="caution">
    <text evidence="2">The sequence shown here is derived from an EMBL/GenBank/DDBJ whole genome shotgun (WGS) entry which is preliminary data.</text>
</comment>
<evidence type="ECO:0000313" key="3">
    <source>
        <dbReference type="Proteomes" id="UP000027442"/>
    </source>
</evidence>
<protein>
    <submittedName>
        <fullName evidence="2">Uncharacterized protein</fullName>
    </submittedName>
</protein>
<feature type="region of interest" description="Disordered" evidence="1">
    <location>
        <begin position="1"/>
        <end position="37"/>
    </location>
</feature>
<dbReference type="EMBL" id="JNGW01000050">
    <property type="protein sequence ID" value="KDR52614.1"/>
    <property type="molecule type" value="Genomic_DNA"/>
</dbReference>
<sequence>MVEPWQTTRPTCPDSKKMDFAKQENKMRTQRSDNQQIELSPRYHYVGMRFHVNRNNVPVDMEPHSS</sequence>
<dbReference type="Proteomes" id="UP000027442">
    <property type="component" value="Unassembled WGS sequence"/>
</dbReference>
<name>A0A069QKR8_HOYLO</name>
<feature type="compositionally biased region" description="Basic and acidic residues" evidence="1">
    <location>
        <begin position="14"/>
        <end position="31"/>
    </location>
</feature>
<gene>
    <name evidence="2" type="ORF">HMPREF1991_01319</name>
</gene>